<dbReference type="GeneID" id="2912197"/>
<dbReference type="Pfam" id="PF01612">
    <property type="entry name" value="DNA_pol_A_exo1"/>
    <property type="match status" value="1"/>
</dbReference>
<evidence type="ECO:0000313" key="12">
    <source>
        <dbReference type="Proteomes" id="UP000182444"/>
    </source>
</evidence>
<sequence length="758" mass="85942">MHQFSNSLFPVHSHHHNTYKMEIDSVVRLAQQTAKAARGLASHDIKFYSSIDDKVADSVKENASQLIGVVNQLAQKIAPNEVGSFPPELDTVNRHWNEFSSVVDDLYEKTDIQLGKLNKKGDKVEIAESKKTGPQTLGEKIRVGNAIQSSSEIKGPQWKPQEMWEVDNSRDTPFKPKLTSKPNALEPLEDAFELVTEDDRRDHYPQPYAKEIMEQPYPDEVYEETEVIPNRPWEAEGEDEYIYVDTEEKLRDMVDHLKTQEEIAIDVEHHSMRTYYGITCLVQVSSREQDYIIDTIALRNLEIFNEVLTDPKIVKVLHGATMDIQWLQRDFGLYIVSLFDTFHAAQALGLKGHSLAFLLQHYANFVTSKKYQLSDWRIRPMSPEQLLYARADTHFLLNIYDQLKNALVQKDKIEGVLEKSRQTASQRYEYTGYDPRYYLKSFDYEGGINRLISQFHITGPSVSVAKALFLWRDSMARKEDESTGYVMPNYLLVSLANRMPQTPEAVFSVSKSLPLLVRKNVEEILDVIKDSKDEHVEVEQVEEEPVLAAESIEGAEFSEIAEVIFLAAQDGQSDITGKFDSSKSSIVHVKETALGPLGVSKIDKHMMVLAVPVAPLSVDSTESDSEVQNAEEEVKVEQDAAADDESDYSEDEHEHANDIIIAKSNKKYTADKEAKKGVAKEKSEEFTPFDYSAGASILKSDDQKAAEKKAAMTARKQKAKEKKQFNPYEIKEDAKGASKRRGPKDGGARSVQYKKRRT</sequence>
<keyword evidence="2" id="KW-0698">rRNA processing</keyword>
<evidence type="ECO:0000256" key="9">
    <source>
        <dbReference type="SAM" id="MobiDB-lite"/>
    </source>
</evidence>
<dbReference type="GO" id="GO:0071044">
    <property type="term" value="P:histone mRNA catabolic process"/>
    <property type="evidence" value="ECO:0007669"/>
    <property type="project" value="TreeGrafter"/>
</dbReference>
<keyword evidence="4" id="KW-0378">Hydrolase</keyword>
<feature type="compositionally biased region" description="Basic and acidic residues" evidence="9">
    <location>
        <begin position="699"/>
        <end position="710"/>
    </location>
</feature>
<keyword evidence="7" id="KW-0539">Nucleus</keyword>
<dbReference type="SUPFAM" id="SSF53098">
    <property type="entry name" value="Ribonuclease H-like"/>
    <property type="match status" value="1"/>
</dbReference>
<dbReference type="GO" id="GO:0005730">
    <property type="term" value="C:nucleolus"/>
    <property type="evidence" value="ECO:0007669"/>
    <property type="project" value="TreeGrafter"/>
</dbReference>
<dbReference type="GO" id="GO:0071039">
    <property type="term" value="P:nuclear polyadenylation-dependent CUT catabolic process"/>
    <property type="evidence" value="ECO:0007669"/>
    <property type="project" value="TreeGrafter"/>
</dbReference>
<dbReference type="GO" id="GO:0003727">
    <property type="term" value="F:single-stranded RNA binding"/>
    <property type="evidence" value="ECO:0007669"/>
    <property type="project" value="TreeGrafter"/>
</dbReference>
<dbReference type="InterPro" id="IPR012337">
    <property type="entry name" value="RNaseH-like_sf"/>
</dbReference>
<dbReference type="KEGG" id="yli:2912197"/>
<dbReference type="Proteomes" id="UP000182444">
    <property type="component" value="Chromosome 1E"/>
</dbReference>
<evidence type="ECO:0000259" key="10">
    <source>
        <dbReference type="PROSITE" id="PS50967"/>
    </source>
</evidence>
<evidence type="ECO:0000256" key="2">
    <source>
        <dbReference type="ARBA" id="ARBA00022552"/>
    </source>
</evidence>
<dbReference type="InterPro" id="IPR012588">
    <property type="entry name" value="Exosome-assoc_fac_Rrp6_N"/>
</dbReference>
<dbReference type="GO" id="GO:0071036">
    <property type="term" value="P:nuclear polyadenylation-dependent snoRNA catabolic process"/>
    <property type="evidence" value="ECO:0007669"/>
    <property type="project" value="TreeGrafter"/>
</dbReference>
<dbReference type="InterPro" id="IPR036397">
    <property type="entry name" value="RNaseH_sf"/>
</dbReference>
<evidence type="ECO:0000256" key="5">
    <source>
        <dbReference type="ARBA" id="ARBA00022835"/>
    </source>
</evidence>
<dbReference type="GO" id="GO:0000166">
    <property type="term" value="F:nucleotide binding"/>
    <property type="evidence" value="ECO:0007669"/>
    <property type="project" value="InterPro"/>
</dbReference>
<proteinExistence type="inferred from homology"/>
<accession>A0A1D8NH38</accession>
<dbReference type="CDD" id="cd06147">
    <property type="entry name" value="Rrp6p_like_exo"/>
    <property type="match status" value="1"/>
</dbReference>
<comment type="subcellular location">
    <subcellularLocation>
        <location evidence="1">Nucleus</location>
    </subcellularLocation>
</comment>
<gene>
    <name evidence="11" type="ORF">YALI1_E05390g</name>
</gene>
<dbReference type="InterPro" id="IPR002562">
    <property type="entry name" value="3'-5'_exonuclease_dom"/>
</dbReference>
<evidence type="ECO:0000256" key="3">
    <source>
        <dbReference type="ARBA" id="ARBA00022722"/>
    </source>
</evidence>
<keyword evidence="6" id="KW-0269">Exonuclease</keyword>
<dbReference type="InterPro" id="IPR045092">
    <property type="entry name" value="Rrp6-like"/>
</dbReference>
<dbReference type="Gene3D" id="1.10.150.80">
    <property type="entry name" value="HRDC domain"/>
    <property type="match status" value="1"/>
</dbReference>
<evidence type="ECO:0000256" key="6">
    <source>
        <dbReference type="ARBA" id="ARBA00022839"/>
    </source>
</evidence>
<dbReference type="InterPro" id="IPR049559">
    <property type="entry name" value="Rrp6p-like_exo"/>
</dbReference>
<evidence type="ECO:0000256" key="1">
    <source>
        <dbReference type="ARBA" id="ARBA00004123"/>
    </source>
</evidence>
<dbReference type="InterPro" id="IPR044876">
    <property type="entry name" value="HRDC_dom_sf"/>
</dbReference>
<dbReference type="InterPro" id="IPR002121">
    <property type="entry name" value="HRDC_dom"/>
</dbReference>
<dbReference type="GO" id="GO:0071035">
    <property type="term" value="P:nuclear polyadenylation-dependent rRNA catabolic process"/>
    <property type="evidence" value="ECO:0007669"/>
    <property type="project" value="TreeGrafter"/>
</dbReference>
<dbReference type="SMART" id="SM00474">
    <property type="entry name" value="35EXOc"/>
    <property type="match status" value="1"/>
</dbReference>
<dbReference type="PANTHER" id="PTHR12124:SF47">
    <property type="entry name" value="EXOSOME COMPONENT 10"/>
    <property type="match status" value="1"/>
</dbReference>
<dbReference type="GO" id="GO:0071038">
    <property type="term" value="P:TRAMP-dependent tRNA surveillance pathway"/>
    <property type="evidence" value="ECO:0007669"/>
    <property type="project" value="TreeGrafter"/>
</dbReference>
<reference evidence="11 12" key="1">
    <citation type="journal article" date="2016" name="PLoS ONE">
        <title>Sequence Assembly of Yarrowia lipolytica Strain W29/CLIB89 Shows Transposable Element Diversity.</title>
        <authorList>
            <person name="Magnan C."/>
            <person name="Yu J."/>
            <person name="Chang I."/>
            <person name="Jahn E."/>
            <person name="Kanomata Y."/>
            <person name="Wu J."/>
            <person name="Zeller M."/>
            <person name="Oakes M."/>
            <person name="Baldi P."/>
            <person name="Sandmeyer S."/>
        </authorList>
    </citation>
    <scope>NUCLEOTIDE SEQUENCE [LARGE SCALE GENOMIC DNA]</scope>
    <source>
        <strain evidence="12">CLIB89(W29)</strain>
    </source>
</reference>
<name>A0A1D8NH38_YARLL</name>
<dbReference type="GO" id="GO:0071037">
    <property type="term" value="P:nuclear polyadenylation-dependent snRNA catabolic process"/>
    <property type="evidence" value="ECO:0007669"/>
    <property type="project" value="TreeGrafter"/>
</dbReference>
<dbReference type="InterPro" id="IPR010997">
    <property type="entry name" value="HRDC-like_sf"/>
</dbReference>
<comment type="similarity">
    <text evidence="8">Belongs to the exosome component 10/RRP6 family.</text>
</comment>
<dbReference type="GO" id="GO:0071051">
    <property type="term" value="P:poly(A)-dependent snoRNA 3'-end processing"/>
    <property type="evidence" value="ECO:0007669"/>
    <property type="project" value="TreeGrafter"/>
</dbReference>
<feature type="region of interest" description="Disordered" evidence="9">
    <location>
        <begin position="618"/>
        <end position="758"/>
    </location>
</feature>
<dbReference type="VEuPathDB" id="FungiDB:YALI0_E04444g"/>
<evidence type="ECO:0000313" key="11">
    <source>
        <dbReference type="EMBL" id="AOW04944.1"/>
    </source>
</evidence>
<evidence type="ECO:0000256" key="4">
    <source>
        <dbReference type="ARBA" id="ARBA00022801"/>
    </source>
</evidence>
<feature type="compositionally biased region" description="Basic and acidic residues" evidence="9">
    <location>
        <begin position="668"/>
        <end position="685"/>
    </location>
</feature>
<dbReference type="GO" id="GO:0000175">
    <property type="term" value="F:3'-5'-RNA exonuclease activity"/>
    <property type="evidence" value="ECO:0007669"/>
    <property type="project" value="InterPro"/>
</dbReference>
<dbReference type="PROSITE" id="PS50967">
    <property type="entry name" value="HRDC"/>
    <property type="match status" value="1"/>
</dbReference>
<feature type="compositionally biased region" description="Acidic residues" evidence="9">
    <location>
        <begin position="621"/>
        <end position="631"/>
    </location>
</feature>
<dbReference type="FunFam" id="3.30.420.10:FF:000059">
    <property type="entry name" value="Exosome complex exonuclease Rrp6"/>
    <property type="match status" value="1"/>
</dbReference>
<dbReference type="eggNOG" id="KOG2206">
    <property type="taxonomic scope" value="Eukaryota"/>
</dbReference>
<keyword evidence="5" id="KW-0271">Exosome</keyword>
<dbReference type="GO" id="GO:0000176">
    <property type="term" value="C:nuclear exosome (RNase complex)"/>
    <property type="evidence" value="ECO:0007669"/>
    <property type="project" value="InterPro"/>
</dbReference>
<keyword evidence="3" id="KW-0540">Nuclease</keyword>
<dbReference type="GO" id="GO:0071040">
    <property type="term" value="P:nuclear polyadenylation-dependent antisense transcript catabolic process"/>
    <property type="evidence" value="ECO:0007669"/>
    <property type="project" value="TreeGrafter"/>
</dbReference>
<dbReference type="EMBL" id="CP017557">
    <property type="protein sequence ID" value="AOW04944.1"/>
    <property type="molecule type" value="Genomic_DNA"/>
</dbReference>
<protein>
    <recommendedName>
        <fullName evidence="10">HRDC domain-containing protein</fullName>
    </recommendedName>
</protein>
<dbReference type="Pfam" id="PF00570">
    <property type="entry name" value="HRDC"/>
    <property type="match status" value="1"/>
</dbReference>
<dbReference type="Pfam" id="PF08066">
    <property type="entry name" value="PMC2NT"/>
    <property type="match status" value="1"/>
</dbReference>
<evidence type="ECO:0000256" key="8">
    <source>
        <dbReference type="ARBA" id="ARBA00043957"/>
    </source>
</evidence>
<dbReference type="SUPFAM" id="SSF47819">
    <property type="entry name" value="HRDC-like"/>
    <property type="match status" value="1"/>
</dbReference>
<dbReference type="RefSeq" id="XP_503541.3">
    <property type="nucleotide sequence ID" value="XM_503541.3"/>
</dbReference>
<dbReference type="VEuPathDB" id="FungiDB:YALI1_E05390g"/>
<dbReference type="GO" id="GO:0000467">
    <property type="term" value="P:exonucleolytic trimming to generate mature 3'-end of 5.8S rRNA from tricistronic rRNA transcript (SSU-rRNA, 5.8S rRNA, LSU-rRNA)"/>
    <property type="evidence" value="ECO:0007669"/>
    <property type="project" value="InterPro"/>
</dbReference>
<feature type="compositionally biased region" description="Acidic residues" evidence="9">
    <location>
        <begin position="640"/>
        <end position="651"/>
    </location>
</feature>
<organism evidence="11 12">
    <name type="scientific">Yarrowia lipolytica</name>
    <name type="common">Candida lipolytica</name>
    <dbReference type="NCBI Taxonomy" id="4952"/>
    <lineage>
        <taxon>Eukaryota</taxon>
        <taxon>Fungi</taxon>
        <taxon>Dikarya</taxon>
        <taxon>Ascomycota</taxon>
        <taxon>Saccharomycotina</taxon>
        <taxon>Dipodascomycetes</taxon>
        <taxon>Dipodascales</taxon>
        <taxon>Dipodascales incertae sedis</taxon>
        <taxon>Yarrowia</taxon>
    </lineage>
</organism>
<feature type="domain" description="HRDC" evidence="10">
    <location>
        <begin position="458"/>
        <end position="538"/>
    </location>
</feature>
<dbReference type="AlphaFoldDB" id="A0A1D8NH38"/>
<dbReference type="SMART" id="SM00341">
    <property type="entry name" value="HRDC"/>
    <property type="match status" value="1"/>
</dbReference>
<evidence type="ECO:0000256" key="7">
    <source>
        <dbReference type="ARBA" id="ARBA00023242"/>
    </source>
</evidence>
<dbReference type="PANTHER" id="PTHR12124">
    <property type="entry name" value="POLYMYOSITIS/SCLERODERMA AUTOANTIGEN-RELATED"/>
    <property type="match status" value="1"/>
</dbReference>
<dbReference type="FunFam" id="1.10.150.80:FF:000001">
    <property type="entry name" value="Putative exosome component 10"/>
    <property type="match status" value="1"/>
</dbReference>
<dbReference type="Gene3D" id="3.30.420.10">
    <property type="entry name" value="Ribonuclease H-like superfamily/Ribonuclease H"/>
    <property type="match status" value="1"/>
</dbReference>